<name>A0A179DMT0_9SPHI</name>
<reference evidence="1 2" key="1">
    <citation type="submission" date="2016-04" db="EMBL/GenBank/DDBJ databases">
        <authorList>
            <person name="Evans L.H."/>
            <person name="Alamgir A."/>
            <person name="Owens N."/>
            <person name="Weber N.D."/>
            <person name="Virtaneva K."/>
            <person name="Barbian K."/>
            <person name="Babar A."/>
            <person name="Rosenke K."/>
        </authorList>
    </citation>
    <scope>NUCLEOTIDE SEQUENCE [LARGE SCALE GENOMIC DNA]</scope>
    <source>
        <strain evidence="1 2">CCM 8644</strain>
    </source>
</reference>
<organism evidence="1 2">
    <name type="scientific">Pedobacter psychrophilus</name>
    <dbReference type="NCBI Taxonomy" id="1826909"/>
    <lineage>
        <taxon>Bacteria</taxon>
        <taxon>Pseudomonadati</taxon>
        <taxon>Bacteroidota</taxon>
        <taxon>Sphingobacteriia</taxon>
        <taxon>Sphingobacteriales</taxon>
        <taxon>Sphingobacteriaceae</taxon>
        <taxon>Pedobacter</taxon>
    </lineage>
</organism>
<gene>
    <name evidence="1" type="ORF">A5893_03680</name>
</gene>
<proteinExistence type="predicted"/>
<comment type="caution">
    <text evidence="1">The sequence shown here is derived from an EMBL/GenBank/DDBJ whole genome shotgun (WGS) entry which is preliminary data.</text>
</comment>
<dbReference type="OrthoDB" id="9775382at2"/>
<dbReference type="EMBL" id="LWHJ01000011">
    <property type="protein sequence ID" value="OAQ42224.1"/>
    <property type="molecule type" value="Genomic_DNA"/>
</dbReference>
<dbReference type="STRING" id="1826909.A5893_03680"/>
<dbReference type="Pfam" id="PF20230">
    <property type="entry name" value="DUF6588"/>
    <property type="match status" value="1"/>
</dbReference>
<dbReference type="RefSeq" id="WP_068821254.1">
    <property type="nucleotide sequence ID" value="NZ_LWHJ01000011.1"/>
</dbReference>
<keyword evidence="2" id="KW-1185">Reference proteome</keyword>
<evidence type="ECO:0000313" key="1">
    <source>
        <dbReference type="EMBL" id="OAQ42224.1"/>
    </source>
</evidence>
<dbReference type="Proteomes" id="UP000078459">
    <property type="component" value="Unassembled WGS sequence"/>
</dbReference>
<accession>A0A179DMT0</accession>
<sequence>MNFLNRKKQVILITSLLISFNYTYSQNTTNLVKNVPSDATKLAQAYFMPAFKGFGFGMNSAWYNSAKAKNLGKFDIRIQGTAAFVPSEDQSFDISKLGLSSTMQAKGSPISPTLLSNDTKGSILSVKDDNGNEVTTIELPQGSGIKFAPSPQVQVTVGLIKNTDVSLRYTPQFGKETGSFGAIQNLGFGIKHEITKYLLPGKTEKIIPIDIALAFGYNQLTYSYKLPIADQLDDRNSGQDLNQKVDIKFSGYTIDAVLSKKLAIFTPFVSVGYNSSQTQLKVLGSYIVRTGATVVPPAPTYSTFTDPVNIKQNDISGLRGNIGFSLHLAFLRLYGSYSVGQYQAVSGGIGFGIGK</sequence>
<dbReference type="InterPro" id="IPR046495">
    <property type="entry name" value="DUF6588"/>
</dbReference>
<protein>
    <submittedName>
        <fullName evidence="1">Uncharacterized protein</fullName>
    </submittedName>
</protein>
<evidence type="ECO:0000313" key="2">
    <source>
        <dbReference type="Proteomes" id="UP000078459"/>
    </source>
</evidence>
<reference evidence="1 2" key="2">
    <citation type="submission" date="2016-06" db="EMBL/GenBank/DDBJ databases">
        <title>Pedobacter psychrophilus sp. nov., isolated from Antarctic fragmentary rock.</title>
        <authorList>
            <person name="Svec P."/>
        </authorList>
    </citation>
    <scope>NUCLEOTIDE SEQUENCE [LARGE SCALE GENOMIC DNA]</scope>
    <source>
        <strain evidence="1 2">CCM 8644</strain>
    </source>
</reference>
<dbReference type="AlphaFoldDB" id="A0A179DMT0"/>